<reference evidence="4" key="1">
    <citation type="submission" date="2020-05" db="EMBL/GenBank/DDBJ databases">
        <authorList>
            <person name="Chiriac C."/>
            <person name="Salcher M."/>
            <person name="Ghai R."/>
            <person name="Kavagutti S V."/>
        </authorList>
    </citation>
    <scope>NUCLEOTIDE SEQUENCE</scope>
</reference>
<feature type="transmembrane region" description="Helical" evidence="2">
    <location>
        <begin position="168"/>
        <end position="186"/>
    </location>
</feature>
<keyword evidence="2" id="KW-0472">Membrane</keyword>
<keyword evidence="2" id="KW-1133">Transmembrane helix</keyword>
<feature type="transmembrane region" description="Helical" evidence="2">
    <location>
        <begin position="287"/>
        <end position="305"/>
    </location>
</feature>
<dbReference type="InterPro" id="IPR002656">
    <property type="entry name" value="Acyl_transf_3_dom"/>
</dbReference>
<dbReference type="GO" id="GO:0016020">
    <property type="term" value="C:membrane"/>
    <property type="evidence" value="ECO:0007669"/>
    <property type="project" value="TreeGrafter"/>
</dbReference>
<name>A0A6J7GE13_9ZZZZ</name>
<dbReference type="GO" id="GO:0000271">
    <property type="term" value="P:polysaccharide biosynthetic process"/>
    <property type="evidence" value="ECO:0007669"/>
    <property type="project" value="TreeGrafter"/>
</dbReference>
<keyword evidence="2" id="KW-0812">Transmembrane</keyword>
<feature type="transmembrane region" description="Helical" evidence="2">
    <location>
        <begin position="111"/>
        <end position="130"/>
    </location>
</feature>
<dbReference type="AlphaFoldDB" id="A0A6J7GE13"/>
<feature type="compositionally biased region" description="Pro residues" evidence="1">
    <location>
        <begin position="424"/>
        <end position="436"/>
    </location>
</feature>
<evidence type="ECO:0000256" key="2">
    <source>
        <dbReference type="SAM" id="Phobius"/>
    </source>
</evidence>
<feature type="domain" description="Acyltransferase 3" evidence="3">
    <location>
        <begin position="11"/>
        <end position="367"/>
    </location>
</feature>
<dbReference type="PANTHER" id="PTHR23028:SF131">
    <property type="entry name" value="BLR2367 PROTEIN"/>
    <property type="match status" value="1"/>
</dbReference>
<feature type="region of interest" description="Disordered" evidence="1">
    <location>
        <begin position="393"/>
        <end position="482"/>
    </location>
</feature>
<feature type="compositionally biased region" description="Gly residues" evidence="1">
    <location>
        <begin position="457"/>
        <end position="467"/>
    </location>
</feature>
<organism evidence="4">
    <name type="scientific">freshwater metagenome</name>
    <dbReference type="NCBI Taxonomy" id="449393"/>
    <lineage>
        <taxon>unclassified sequences</taxon>
        <taxon>metagenomes</taxon>
        <taxon>ecological metagenomes</taxon>
    </lineage>
</organism>
<evidence type="ECO:0000313" key="4">
    <source>
        <dbReference type="EMBL" id="CAB4904748.1"/>
    </source>
</evidence>
<dbReference type="PANTHER" id="PTHR23028">
    <property type="entry name" value="ACETYLTRANSFERASE"/>
    <property type="match status" value="1"/>
</dbReference>
<dbReference type="EMBL" id="CAFBMK010000031">
    <property type="protein sequence ID" value="CAB4904748.1"/>
    <property type="molecule type" value="Genomic_DNA"/>
</dbReference>
<feature type="transmembrane region" description="Helical" evidence="2">
    <location>
        <begin position="193"/>
        <end position="211"/>
    </location>
</feature>
<dbReference type="InterPro" id="IPR050879">
    <property type="entry name" value="Acyltransferase_3"/>
</dbReference>
<feature type="transmembrane region" description="Helical" evidence="2">
    <location>
        <begin position="12"/>
        <end position="36"/>
    </location>
</feature>
<sequence length="482" mass="51223">MRRMRYLEAGDAIRGWGVLLVVIGHSGTTALLYSLLNGDPAELLRRQQTQDLGFERLFDSRQAGAAILATQLVVFLFFALSAYLLARPFIAAMFGEAKQAPKLRTYARHRLGRVVPLFWTVILITIVLFGTDGSRTIDIAAVFLFSQTWTAAPFNQNILQAWTMNVEMAFYIALPIIAAASAWIYLRGGRFAGWYALLPMTALAVFAWIFANTWLPTTTVPSQSVIGGLLTFIPGILIAVADVRWGDRLGRWRPAPLAAAGLVVFGVLLAFKQSSLAEGGSVGERNIITIAAGAMLAGFVLWQLTGRKTWPFMMWRFPRWVGERSFSIYLMHGIALFQLQSVGSDQDTVGKQFLVLVLAAIPVSIFYGAILYALVEQPSTRLARGERPLFGGGPVRRIGSRAPTVGTTPTPAMAGAVPLAPTGSAPPAPGAPPAPDVPDGDGRAGGAGSVGAQGTDGAAGGVAGGIAGADAPGDRTPAGTDR</sequence>
<dbReference type="Pfam" id="PF01757">
    <property type="entry name" value="Acyl_transf_3"/>
    <property type="match status" value="1"/>
</dbReference>
<feature type="transmembrane region" description="Helical" evidence="2">
    <location>
        <begin position="223"/>
        <end position="243"/>
    </location>
</feature>
<protein>
    <submittedName>
        <fullName evidence="4">Unannotated protein</fullName>
    </submittedName>
</protein>
<proteinExistence type="predicted"/>
<feature type="transmembrane region" description="Helical" evidence="2">
    <location>
        <begin position="326"/>
        <end position="342"/>
    </location>
</feature>
<feature type="transmembrane region" description="Helical" evidence="2">
    <location>
        <begin position="65"/>
        <end position="90"/>
    </location>
</feature>
<feature type="transmembrane region" description="Helical" evidence="2">
    <location>
        <begin position="354"/>
        <end position="375"/>
    </location>
</feature>
<evidence type="ECO:0000259" key="3">
    <source>
        <dbReference type="Pfam" id="PF01757"/>
    </source>
</evidence>
<gene>
    <name evidence="4" type="ORF">UFOPK3564_00804</name>
</gene>
<evidence type="ECO:0000256" key="1">
    <source>
        <dbReference type="SAM" id="MobiDB-lite"/>
    </source>
</evidence>
<accession>A0A6J7GE13</accession>
<feature type="transmembrane region" description="Helical" evidence="2">
    <location>
        <begin position="255"/>
        <end position="275"/>
    </location>
</feature>
<dbReference type="GO" id="GO:0016747">
    <property type="term" value="F:acyltransferase activity, transferring groups other than amino-acyl groups"/>
    <property type="evidence" value="ECO:0007669"/>
    <property type="project" value="InterPro"/>
</dbReference>